<proteinExistence type="inferred from homology"/>
<dbReference type="EMBL" id="KN847495">
    <property type="protein sequence ID" value="KIW16208.1"/>
    <property type="molecule type" value="Genomic_DNA"/>
</dbReference>
<evidence type="ECO:0000256" key="1">
    <source>
        <dbReference type="ARBA" id="ARBA00038376"/>
    </source>
</evidence>
<gene>
    <name evidence="2" type="ORF">PV08_06259</name>
</gene>
<dbReference type="AlphaFoldDB" id="A0A0D2BB25"/>
<dbReference type="PANTHER" id="PTHR43355:SF2">
    <property type="entry name" value="FLAVIN REDUCTASE (NADPH)"/>
    <property type="match status" value="1"/>
</dbReference>
<dbReference type="STRING" id="91928.A0A0D2BB25"/>
<name>A0A0D2BB25_9EURO</name>
<dbReference type="Gene3D" id="3.40.50.720">
    <property type="entry name" value="NAD(P)-binding Rossmann-like Domain"/>
    <property type="match status" value="1"/>
</dbReference>
<dbReference type="InterPro" id="IPR036291">
    <property type="entry name" value="NAD(P)-bd_dom_sf"/>
</dbReference>
<dbReference type="OrthoDB" id="63935at2759"/>
<comment type="similarity">
    <text evidence="1">Belongs to the avfA family.</text>
</comment>
<dbReference type="InterPro" id="IPR051606">
    <property type="entry name" value="Polyketide_Oxido-like"/>
</dbReference>
<dbReference type="SUPFAM" id="SSF51735">
    <property type="entry name" value="NAD(P)-binding Rossmann-fold domains"/>
    <property type="match status" value="1"/>
</dbReference>
<evidence type="ECO:0000313" key="3">
    <source>
        <dbReference type="Proteomes" id="UP000053328"/>
    </source>
</evidence>
<dbReference type="GO" id="GO:0042602">
    <property type="term" value="F:riboflavin reductase (NADPH) activity"/>
    <property type="evidence" value="ECO:0007669"/>
    <property type="project" value="TreeGrafter"/>
</dbReference>
<keyword evidence="3" id="KW-1185">Reference proteome</keyword>
<accession>A0A0D2BB25</accession>
<evidence type="ECO:0008006" key="4">
    <source>
        <dbReference type="Google" id="ProtNLM"/>
    </source>
</evidence>
<sequence length="275" mass="29445">MTSTSRTHTVAFFGATGGVANAILVHTLLSGHRALALVRTPSKLRDQLNAQGLEAAVIDNNLTIVQGNALDVANVKETLLASPDGAFPTYIVTGLGGTPSLTFDWCHPGHIATLDNPTICETAARTLVAALREIYTSKEAPLQAIAKPALVFVSTTGISRGVEDVPFAMRFFYHQALAVPHIDKKKMEDVYRGEMEKGEGEGVFRTVVGIRPTLLSGSVNYKDVKGLKSLKVGTESKPALGFNVKRADVGHWVYENVISPNATGQWDGEMVSLTS</sequence>
<organism evidence="2 3">
    <name type="scientific">Exophiala spinifera</name>
    <dbReference type="NCBI Taxonomy" id="91928"/>
    <lineage>
        <taxon>Eukaryota</taxon>
        <taxon>Fungi</taxon>
        <taxon>Dikarya</taxon>
        <taxon>Ascomycota</taxon>
        <taxon>Pezizomycotina</taxon>
        <taxon>Eurotiomycetes</taxon>
        <taxon>Chaetothyriomycetidae</taxon>
        <taxon>Chaetothyriales</taxon>
        <taxon>Herpotrichiellaceae</taxon>
        <taxon>Exophiala</taxon>
    </lineage>
</organism>
<dbReference type="Proteomes" id="UP000053328">
    <property type="component" value="Unassembled WGS sequence"/>
</dbReference>
<dbReference type="HOGENOM" id="CLU_066707_0_0_1"/>
<dbReference type="PANTHER" id="PTHR43355">
    <property type="entry name" value="FLAVIN REDUCTASE (NADPH)"/>
    <property type="match status" value="1"/>
</dbReference>
<dbReference type="RefSeq" id="XP_016236424.1">
    <property type="nucleotide sequence ID" value="XM_016380597.1"/>
</dbReference>
<dbReference type="VEuPathDB" id="FungiDB:PV08_06259"/>
<evidence type="ECO:0000313" key="2">
    <source>
        <dbReference type="EMBL" id="KIW16208.1"/>
    </source>
</evidence>
<protein>
    <recommendedName>
        <fullName evidence="4">NAD(P)-binding domain-containing protein</fullName>
    </recommendedName>
</protein>
<reference evidence="2 3" key="1">
    <citation type="submission" date="2015-01" db="EMBL/GenBank/DDBJ databases">
        <title>The Genome Sequence of Exophiala spinifera CBS89968.</title>
        <authorList>
            <consortium name="The Broad Institute Genomics Platform"/>
            <person name="Cuomo C."/>
            <person name="de Hoog S."/>
            <person name="Gorbushina A."/>
            <person name="Stielow B."/>
            <person name="Teixiera M."/>
            <person name="Abouelleil A."/>
            <person name="Chapman S.B."/>
            <person name="Priest M."/>
            <person name="Young S.K."/>
            <person name="Wortman J."/>
            <person name="Nusbaum C."/>
            <person name="Birren B."/>
        </authorList>
    </citation>
    <scope>NUCLEOTIDE SEQUENCE [LARGE SCALE GENOMIC DNA]</scope>
    <source>
        <strain evidence="2 3">CBS 89968</strain>
    </source>
</reference>
<dbReference type="GeneID" id="27333342"/>
<dbReference type="GO" id="GO:0004074">
    <property type="term" value="F:biliverdin reductase [NAD(P)H] activity"/>
    <property type="evidence" value="ECO:0007669"/>
    <property type="project" value="TreeGrafter"/>
</dbReference>